<comment type="caution">
    <text evidence="3">The sequence shown here is derived from an EMBL/GenBank/DDBJ whole genome shotgun (WGS) entry which is preliminary data.</text>
</comment>
<gene>
    <name evidence="3" type="ORF">M0811_10398</name>
</gene>
<organism evidence="3 4">
    <name type="scientific">Anaeramoeba ignava</name>
    <name type="common">Anaerobic marine amoeba</name>
    <dbReference type="NCBI Taxonomy" id="1746090"/>
    <lineage>
        <taxon>Eukaryota</taxon>
        <taxon>Metamonada</taxon>
        <taxon>Anaeramoebidae</taxon>
        <taxon>Anaeramoeba</taxon>
    </lineage>
</organism>
<feature type="domain" description="USP" evidence="2">
    <location>
        <begin position="609"/>
        <end position="822"/>
    </location>
</feature>
<dbReference type="SUPFAM" id="SSF56300">
    <property type="entry name" value="Metallo-dependent phosphatases"/>
    <property type="match status" value="1"/>
</dbReference>
<dbReference type="PANTHER" id="PTHR31302">
    <property type="entry name" value="TRANSMEMBRANE PROTEIN WITH METALLOPHOSPHOESTERASE DOMAIN-RELATED"/>
    <property type="match status" value="1"/>
</dbReference>
<dbReference type="OrthoDB" id="783096at2759"/>
<dbReference type="GO" id="GO:0016787">
    <property type="term" value="F:hydrolase activity"/>
    <property type="evidence" value="ECO:0007669"/>
    <property type="project" value="InterPro"/>
</dbReference>
<dbReference type="Proteomes" id="UP001149090">
    <property type="component" value="Unassembled WGS sequence"/>
</dbReference>
<name>A0A9Q0R915_ANAIG</name>
<evidence type="ECO:0000259" key="2">
    <source>
        <dbReference type="PROSITE" id="PS50235"/>
    </source>
</evidence>
<dbReference type="SUPFAM" id="SSF54001">
    <property type="entry name" value="Cysteine proteinases"/>
    <property type="match status" value="1"/>
</dbReference>
<protein>
    <recommendedName>
        <fullName evidence="2">USP domain-containing protein</fullName>
    </recommendedName>
</protein>
<feature type="region of interest" description="Disordered" evidence="1">
    <location>
        <begin position="524"/>
        <end position="561"/>
    </location>
</feature>
<sequence length="1117" mass="130687">MSLFFVTFSNKFALFQVEKIINFKNFRKEISFIFSLRNEIKSFYYFFLQKKIEIKNNSSLEIFVGLVKKKHEDLEVYGNIGVLHINYESKIKKNLKKEVNGTVKQFIHKNSFLTLNETNFSVYCSICDKELQGISKWKIQRHCRSQHHRLLIPLNLQQQKNEGRCNFDSKESALLRILEHLQTFSNTDFYSRKEIPTYRTGLSKKRIFKQISDSLPNVDYRKFCFYSSHYFCLKHNTPIFFQCEKCANPNPQKVANHRNKVQMMRNFFKDEVQDPTKLVIILDFGENIQEYRDGWNTQEFYIKNSWVIFNICLIQGTEFEYYDYISEEKSKDSVFVMESLGKFAQILDQKQRKKKLNSYESISIFSDGGSSLKNNLVIPTIIQLFSSNFKKITIGYFLTNHGKNYSDAHFGNISRNRSSFGNIRTIEELDNYLKTLKNTFPTIMSVDRSIKYSYTQGIPYLKKTHLFFYDKGHFEAWFNPQRRGRKRRIPIIKKIQIYDKDLANHNFQIQDVNEKNHSKLIQPISQNLPISRKENEKEVDNQQKEENQKRPFLSQKITKSKKRKNQMIEIYNENQQIEKKNKSNKIPELEIQNLLPLNQNLNRENQVIQTIPNSGNSCYIASIVQILIRTSARNLLPLGDISEKLWDIFNSKQRYIEVQDLRKEVDIPDKDDLLYHAFDLWNKTILNDFCIRLIQKVKCLECKHFSFSFPQETGILLSLEKSFYDPILKEERKNMARIQVPRKIQLNNFLFSPSSSMSNSLSFWGSIHHQGEEQEAKGGHFWTEVKDERNAGDFQVFDDSTTLTIPNPCRKSNSYVLMTYQRDDKLEPVTKRDRQKSKKKYWEKKKKEKKNWNTIRIIQLTDIHLGPFMNKRRLLGICKSAMKKNPHLIFLTGDFLTRETETPQGEQILREGLAPFQKLKGNVFACVGNHDYAYLPGIAHALEDNGIILLRDESQIVNLKNCTVEITGFDFGTSAAVMQDRLESKKDVDLKLALLHDPQAFDKLPPKAGVVTFSGHTHGGQLGLNWIGLPYSFIGLFLHDQGAYSCARNLLYIHRGTCHYGFPIRFGVNAEQSTIFLHFTKNTQIKNPKTNDTVTLSETSSGEHQELLDNSLQNRIK</sequence>
<dbReference type="InterPro" id="IPR029052">
    <property type="entry name" value="Metallo-depent_PP-like"/>
</dbReference>
<dbReference type="PANTHER" id="PTHR31302:SF21">
    <property type="entry name" value="CALCINEURIN-LIKE PHOSPHOESTERASE DOMAIN-CONTAINING PROTEIN"/>
    <property type="match status" value="1"/>
</dbReference>
<feature type="compositionally biased region" description="Basic and acidic residues" evidence="1">
    <location>
        <begin position="531"/>
        <end position="549"/>
    </location>
</feature>
<evidence type="ECO:0000313" key="3">
    <source>
        <dbReference type="EMBL" id="KAJ5071336.1"/>
    </source>
</evidence>
<dbReference type="InterPro" id="IPR004843">
    <property type="entry name" value="Calcineurin-like_PHP"/>
</dbReference>
<reference evidence="3" key="1">
    <citation type="submission" date="2022-10" db="EMBL/GenBank/DDBJ databases">
        <title>Novel sulphate-reducing endosymbionts in the free-living metamonad Anaeramoeba.</title>
        <authorList>
            <person name="Jerlstrom-Hultqvist J."/>
            <person name="Cepicka I."/>
            <person name="Gallot-Lavallee L."/>
            <person name="Salas-Leiva D."/>
            <person name="Curtis B.A."/>
            <person name="Zahonova K."/>
            <person name="Pipaliya S."/>
            <person name="Dacks J."/>
            <person name="Roger A.J."/>
        </authorList>
    </citation>
    <scope>NUCLEOTIDE SEQUENCE</scope>
    <source>
        <strain evidence="3">BMAN</strain>
    </source>
</reference>
<proteinExistence type="predicted"/>
<accession>A0A9Q0R915</accession>
<dbReference type="InterPro" id="IPR038765">
    <property type="entry name" value="Papain-like_cys_pep_sf"/>
</dbReference>
<dbReference type="Gene3D" id="3.60.21.10">
    <property type="match status" value="1"/>
</dbReference>
<feature type="region of interest" description="Disordered" evidence="1">
    <location>
        <begin position="1090"/>
        <end position="1117"/>
    </location>
</feature>
<keyword evidence="4" id="KW-1185">Reference proteome</keyword>
<dbReference type="EMBL" id="JAPDFW010000089">
    <property type="protein sequence ID" value="KAJ5071336.1"/>
    <property type="molecule type" value="Genomic_DNA"/>
</dbReference>
<dbReference type="InterPro" id="IPR051158">
    <property type="entry name" value="Metallophosphoesterase_sf"/>
</dbReference>
<feature type="compositionally biased region" description="Polar residues" evidence="1">
    <location>
        <begin position="1090"/>
        <end position="1100"/>
    </location>
</feature>
<dbReference type="InterPro" id="IPR028889">
    <property type="entry name" value="USP"/>
</dbReference>
<feature type="compositionally biased region" description="Polar residues" evidence="1">
    <location>
        <begin position="1108"/>
        <end position="1117"/>
    </location>
</feature>
<dbReference type="Gene3D" id="3.90.70.10">
    <property type="entry name" value="Cysteine proteinases"/>
    <property type="match status" value="1"/>
</dbReference>
<dbReference type="AlphaFoldDB" id="A0A9Q0R915"/>
<dbReference type="Pfam" id="PF00149">
    <property type="entry name" value="Metallophos"/>
    <property type="match status" value="1"/>
</dbReference>
<dbReference type="PROSITE" id="PS50235">
    <property type="entry name" value="USP_3"/>
    <property type="match status" value="1"/>
</dbReference>
<evidence type="ECO:0000256" key="1">
    <source>
        <dbReference type="SAM" id="MobiDB-lite"/>
    </source>
</evidence>
<evidence type="ECO:0000313" key="4">
    <source>
        <dbReference type="Proteomes" id="UP001149090"/>
    </source>
</evidence>